<organism evidence="1 2">
    <name type="scientific">Sesamum angolense</name>
    <dbReference type="NCBI Taxonomy" id="2727404"/>
    <lineage>
        <taxon>Eukaryota</taxon>
        <taxon>Viridiplantae</taxon>
        <taxon>Streptophyta</taxon>
        <taxon>Embryophyta</taxon>
        <taxon>Tracheophyta</taxon>
        <taxon>Spermatophyta</taxon>
        <taxon>Magnoliopsida</taxon>
        <taxon>eudicotyledons</taxon>
        <taxon>Gunneridae</taxon>
        <taxon>Pentapetalae</taxon>
        <taxon>asterids</taxon>
        <taxon>lamiids</taxon>
        <taxon>Lamiales</taxon>
        <taxon>Pedaliaceae</taxon>
        <taxon>Sesamum</taxon>
    </lineage>
</organism>
<name>A0AAE1T8Q3_9LAMI</name>
<proteinExistence type="predicted"/>
<reference evidence="1" key="1">
    <citation type="submission" date="2020-06" db="EMBL/GenBank/DDBJ databases">
        <authorList>
            <person name="Li T."/>
            <person name="Hu X."/>
            <person name="Zhang T."/>
            <person name="Song X."/>
            <person name="Zhang H."/>
            <person name="Dai N."/>
            <person name="Sheng W."/>
            <person name="Hou X."/>
            <person name="Wei L."/>
        </authorList>
    </citation>
    <scope>NUCLEOTIDE SEQUENCE</scope>
    <source>
        <strain evidence="1">K16</strain>
        <tissue evidence="1">Leaf</tissue>
    </source>
</reference>
<dbReference type="EMBL" id="JACGWL010000551">
    <property type="protein sequence ID" value="KAK4383554.1"/>
    <property type="molecule type" value="Genomic_DNA"/>
</dbReference>
<accession>A0AAE1T8Q3</accession>
<reference evidence="1" key="2">
    <citation type="journal article" date="2024" name="Plant">
        <title>Genomic evolution and insights into agronomic trait innovations of Sesamum species.</title>
        <authorList>
            <person name="Miao H."/>
            <person name="Wang L."/>
            <person name="Qu L."/>
            <person name="Liu H."/>
            <person name="Sun Y."/>
            <person name="Le M."/>
            <person name="Wang Q."/>
            <person name="Wei S."/>
            <person name="Zheng Y."/>
            <person name="Lin W."/>
            <person name="Duan Y."/>
            <person name="Cao H."/>
            <person name="Xiong S."/>
            <person name="Wang X."/>
            <person name="Wei L."/>
            <person name="Li C."/>
            <person name="Ma Q."/>
            <person name="Ju M."/>
            <person name="Zhao R."/>
            <person name="Li G."/>
            <person name="Mu C."/>
            <person name="Tian Q."/>
            <person name="Mei H."/>
            <person name="Zhang T."/>
            <person name="Gao T."/>
            <person name="Zhang H."/>
        </authorList>
    </citation>
    <scope>NUCLEOTIDE SEQUENCE</scope>
    <source>
        <strain evidence="1">K16</strain>
    </source>
</reference>
<dbReference type="Proteomes" id="UP001289374">
    <property type="component" value="Unassembled WGS sequence"/>
</dbReference>
<comment type="caution">
    <text evidence="1">The sequence shown here is derived from an EMBL/GenBank/DDBJ whole genome shotgun (WGS) entry which is preliminary data.</text>
</comment>
<keyword evidence="2" id="KW-1185">Reference proteome</keyword>
<sequence length="158" mass="18550">MMRHIIRGLNKDYIPLVTSIQGWQQKPYVEEFENLLLLQESLARQMARASLNNEVQALFSRKKKYIKNEKEFQKNLTKEESSSIKQKKGRFWQTWSYKENCLVKLKPTNIAETATLDESRDDETLEKCFISNVILVDAMADINFEDTGLWILIAVTTW</sequence>
<evidence type="ECO:0000313" key="1">
    <source>
        <dbReference type="EMBL" id="KAK4383554.1"/>
    </source>
</evidence>
<dbReference type="AlphaFoldDB" id="A0AAE1T8Q3"/>
<protein>
    <submittedName>
        <fullName evidence="1">Uncharacterized protein</fullName>
    </submittedName>
</protein>
<gene>
    <name evidence="1" type="ORF">Sango_2765400</name>
</gene>
<evidence type="ECO:0000313" key="2">
    <source>
        <dbReference type="Proteomes" id="UP001289374"/>
    </source>
</evidence>